<evidence type="ECO:0000313" key="2">
    <source>
        <dbReference type="Proteomes" id="UP000313359"/>
    </source>
</evidence>
<dbReference type="AlphaFoldDB" id="A0A5C2RT20"/>
<protein>
    <submittedName>
        <fullName evidence="1">Uncharacterized protein</fullName>
    </submittedName>
</protein>
<organism evidence="1 2">
    <name type="scientific">Lentinus tigrinus ALCF2SS1-6</name>
    <dbReference type="NCBI Taxonomy" id="1328759"/>
    <lineage>
        <taxon>Eukaryota</taxon>
        <taxon>Fungi</taxon>
        <taxon>Dikarya</taxon>
        <taxon>Basidiomycota</taxon>
        <taxon>Agaricomycotina</taxon>
        <taxon>Agaricomycetes</taxon>
        <taxon>Polyporales</taxon>
        <taxon>Polyporaceae</taxon>
        <taxon>Lentinus</taxon>
    </lineage>
</organism>
<reference evidence="1" key="1">
    <citation type="journal article" date="2018" name="Genome Biol. Evol.">
        <title>Genomics and development of Lentinus tigrinus, a white-rot wood-decaying mushroom with dimorphic fruiting bodies.</title>
        <authorList>
            <person name="Wu B."/>
            <person name="Xu Z."/>
            <person name="Knudson A."/>
            <person name="Carlson A."/>
            <person name="Chen N."/>
            <person name="Kovaka S."/>
            <person name="LaButti K."/>
            <person name="Lipzen A."/>
            <person name="Pennachio C."/>
            <person name="Riley R."/>
            <person name="Schakwitz W."/>
            <person name="Umezawa K."/>
            <person name="Ohm R.A."/>
            <person name="Grigoriev I.V."/>
            <person name="Nagy L.G."/>
            <person name="Gibbons J."/>
            <person name="Hibbett D."/>
        </authorList>
    </citation>
    <scope>NUCLEOTIDE SEQUENCE [LARGE SCALE GENOMIC DNA]</scope>
    <source>
        <strain evidence="1">ALCF2SS1-6</strain>
    </source>
</reference>
<evidence type="ECO:0000313" key="1">
    <source>
        <dbReference type="EMBL" id="RPD53336.1"/>
    </source>
</evidence>
<dbReference type="EMBL" id="ML122324">
    <property type="protein sequence ID" value="RPD53336.1"/>
    <property type="molecule type" value="Genomic_DNA"/>
</dbReference>
<name>A0A5C2RT20_9APHY</name>
<accession>A0A5C2RT20</accession>
<gene>
    <name evidence="1" type="ORF">L227DRAFT_581449</name>
</gene>
<sequence>MSCCHAIHGSMQCDRPSHGAPMCSHVGVNQCPPPLMCHRFIPLSLGRSRRHRWKHAPTSDGSSFHVFHVSSVELRQASRTVEKRRLLRNDICIRFLAIRSYSNARGVHHIQCLGITKLYNSSPDTTVNTRGLRLPHHLHTEKAMIVTAATHV</sequence>
<proteinExistence type="predicted"/>
<dbReference type="Proteomes" id="UP000313359">
    <property type="component" value="Unassembled WGS sequence"/>
</dbReference>
<keyword evidence="2" id="KW-1185">Reference proteome</keyword>